<dbReference type="PROSITE" id="PS51006">
    <property type="entry name" value="PABS_2"/>
    <property type="match status" value="1"/>
</dbReference>
<evidence type="ECO:0000256" key="2">
    <source>
        <dbReference type="ARBA" id="ARBA00022679"/>
    </source>
</evidence>
<comment type="function">
    <text evidence="4">Catalyzes the irreversible transfer of a propylamine group from the amino donor S-adenosylmethioninamine (decarboxy-AdoMet) to putrescine (1,4-diaminobutane) to yield spermidine.</text>
</comment>
<dbReference type="EMBL" id="LCAH01000010">
    <property type="protein sequence ID" value="KKR86629.1"/>
    <property type="molecule type" value="Genomic_DNA"/>
</dbReference>
<dbReference type="PATRIC" id="fig|1618985.3.peg.697"/>
<evidence type="ECO:0000256" key="3">
    <source>
        <dbReference type="ARBA" id="ARBA00023115"/>
    </source>
</evidence>
<keyword evidence="4" id="KW-1133">Transmembrane helix</keyword>
<comment type="subunit">
    <text evidence="4">Homodimer or homotetramer.</text>
</comment>
<feature type="transmembrane region" description="Helical" evidence="4">
    <location>
        <begin position="7"/>
        <end position="26"/>
    </location>
</feature>
<feature type="transmembrane region" description="Helical" evidence="4">
    <location>
        <begin position="38"/>
        <end position="58"/>
    </location>
</feature>
<feature type="transmembrane region" description="Helical" evidence="4">
    <location>
        <begin position="164"/>
        <end position="184"/>
    </location>
</feature>
<feature type="transmembrane region" description="Helical" evidence="4">
    <location>
        <begin position="70"/>
        <end position="93"/>
    </location>
</feature>
<accession>A0A0G0UCG9</accession>
<evidence type="ECO:0000256" key="1">
    <source>
        <dbReference type="ARBA" id="ARBA00007867"/>
    </source>
</evidence>
<comment type="pathway">
    <text evidence="4">Amine and polyamine biosynthesis; spermidine biosynthesis; spermidine from putrescine: step 1/1.</text>
</comment>
<feature type="binding site" evidence="4">
    <location>
        <position position="310"/>
    </location>
    <ligand>
        <name>S-methyl-5'-thioadenosine</name>
        <dbReference type="ChEBI" id="CHEBI:17509"/>
    </ligand>
</feature>
<dbReference type="GO" id="GO:0005886">
    <property type="term" value="C:plasma membrane"/>
    <property type="evidence" value="ECO:0007669"/>
    <property type="project" value="UniProtKB-SubCell"/>
</dbReference>
<comment type="similarity">
    <text evidence="1 4">Belongs to the spermidine/spermine synthase family.</text>
</comment>
<dbReference type="AlphaFoldDB" id="A0A0G0UCG9"/>
<dbReference type="HAMAP" id="MF_00198">
    <property type="entry name" value="Spermidine_synth"/>
    <property type="match status" value="1"/>
</dbReference>
<keyword evidence="3 4" id="KW-0620">Polyamine biosynthesis</keyword>
<comment type="caution">
    <text evidence="4">Lacks conserved residue(s) required for the propagation of feature annotation.</text>
</comment>
<keyword evidence="2 4" id="KW-0808">Transferase</keyword>
<keyword evidence="4" id="KW-0745">Spermidine biosynthesis</keyword>
<comment type="subcellular location">
    <subcellularLocation>
        <location evidence="4">Cell membrane</location>
        <topology evidence="4">Multi-pass membrane protein</topology>
    </subcellularLocation>
</comment>
<gene>
    <name evidence="4" type="primary">speE</name>
    <name evidence="7" type="ORF">UU35_C0010G0007</name>
</gene>
<keyword evidence="4" id="KW-1003">Cell membrane</keyword>
<feature type="transmembrane region" description="Helical" evidence="4">
    <location>
        <begin position="140"/>
        <end position="158"/>
    </location>
</feature>
<evidence type="ECO:0000313" key="8">
    <source>
        <dbReference type="Proteomes" id="UP000034616"/>
    </source>
</evidence>
<feature type="active site" description="Proton acceptor" evidence="4 5">
    <location>
        <position position="362"/>
    </location>
</feature>
<dbReference type="PROSITE" id="PS01330">
    <property type="entry name" value="PABS_1"/>
    <property type="match status" value="1"/>
</dbReference>
<feature type="binding site" evidence="4">
    <location>
        <begin position="344"/>
        <end position="345"/>
    </location>
    <ligand>
        <name>S-methyl-5'-thioadenosine</name>
        <dbReference type="ChEBI" id="CHEBI:17509"/>
    </ligand>
</feature>
<protein>
    <recommendedName>
        <fullName evidence="4">Polyamine aminopropyltransferase</fullName>
    </recommendedName>
    <alternativeName>
        <fullName evidence="4">Putrescine aminopropyltransferase</fullName>
        <shortName evidence="4">PAPT</shortName>
    </alternativeName>
    <alternativeName>
        <fullName evidence="4">Spermidine synthase</fullName>
        <shortName evidence="4">SPDS</shortName>
        <shortName evidence="4">SPDSY</shortName>
        <ecNumber evidence="4">2.5.1.16</ecNumber>
    </alternativeName>
</protein>
<dbReference type="GO" id="GO:0008295">
    <property type="term" value="P:spermidine biosynthetic process"/>
    <property type="evidence" value="ECO:0007669"/>
    <property type="project" value="UniProtKB-UniRule"/>
</dbReference>
<feature type="transmembrane region" description="Helical" evidence="4">
    <location>
        <begin position="99"/>
        <end position="119"/>
    </location>
</feature>
<dbReference type="Gene3D" id="3.40.50.150">
    <property type="entry name" value="Vaccinia Virus protein VP39"/>
    <property type="match status" value="1"/>
</dbReference>
<feature type="transmembrane region" description="Helical" evidence="4">
    <location>
        <begin position="193"/>
        <end position="211"/>
    </location>
</feature>
<name>A0A0G0UCG9_9BACT</name>
<feature type="binding site" evidence="4">
    <location>
        <position position="267"/>
    </location>
    <ligand>
        <name>spermidine</name>
        <dbReference type="ChEBI" id="CHEBI:57834"/>
    </ligand>
</feature>
<dbReference type="NCBIfam" id="NF002956">
    <property type="entry name" value="PRK03612.1"/>
    <property type="match status" value="1"/>
</dbReference>
<proteinExistence type="inferred from homology"/>
<dbReference type="InterPro" id="IPR030373">
    <property type="entry name" value="PABS_CS"/>
</dbReference>
<evidence type="ECO:0000313" key="7">
    <source>
        <dbReference type="EMBL" id="KKR86629.1"/>
    </source>
</evidence>
<comment type="catalytic activity">
    <reaction evidence="4">
        <text>S-adenosyl 3-(methylsulfanyl)propylamine + putrescine = S-methyl-5'-thioadenosine + spermidine + H(+)</text>
        <dbReference type="Rhea" id="RHEA:12721"/>
        <dbReference type="ChEBI" id="CHEBI:15378"/>
        <dbReference type="ChEBI" id="CHEBI:17509"/>
        <dbReference type="ChEBI" id="CHEBI:57443"/>
        <dbReference type="ChEBI" id="CHEBI:57834"/>
        <dbReference type="ChEBI" id="CHEBI:326268"/>
        <dbReference type="EC" id="2.5.1.16"/>
    </reaction>
</comment>
<evidence type="ECO:0000256" key="5">
    <source>
        <dbReference type="PROSITE-ProRule" id="PRU00354"/>
    </source>
</evidence>
<feature type="domain" description="PABS" evidence="6">
    <location>
        <begin position="206"/>
        <end position="441"/>
    </location>
</feature>
<dbReference type="PANTHER" id="PTHR43317">
    <property type="entry name" value="THERMOSPERMINE SYNTHASE ACAULIS5"/>
    <property type="match status" value="1"/>
</dbReference>
<dbReference type="EC" id="2.5.1.16" evidence="4"/>
<keyword evidence="4" id="KW-0472">Membrane</keyword>
<reference evidence="7 8" key="1">
    <citation type="journal article" date="2015" name="Nature">
        <title>rRNA introns, odd ribosomes, and small enigmatic genomes across a large radiation of phyla.</title>
        <authorList>
            <person name="Brown C.T."/>
            <person name="Hug L.A."/>
            <person name="Thomas B.C."/>
            <person name="Sharon I."/>
            <person name="Castelle C.J."/>
            <person name="Singh A."/>
            <person name="Wilkins M.J."/>
            <person name="Williams K.H."/>
            <person name="Banfield J.F."/>
        </authorList>
    </citation>
    <scope>NUCLEOTIDE SEQUENCE [LARGE SCALE GENOMIC DNA]</scope>
</reference>
<dbReference type="InterPro" id="IPR001045">
    <property type="entry name" value="Spermi_synthase"/>
</dbReference>
<organism evidence="7 8">
    <name type="scientific">Candidatus Uhrbacteria bacterium GW2011_GWC2_41_11</name>
    <dbReference type="NCBI Taxonomy" id="1618985"/>
    <lineage>
        <taxon>Bacteria</taxon>
        <taxon>Candidatus Uhriibacteriota</taxon>
    </lineage>
</organism>
<keyword evidence="4" id="KW-0812">Transmembrane</keyword>
<dbReference type="Proteomes" id="UP000034616">
    <property type="component" value="Unassembled WGS sequence"/>
</dbReference>
<evidence type="ECO:0000256" key="4">
    <source>
        <dbReference type="HAMAP-Rule" id="MF_00198"/>
    </source>
</evidence>
<dbReference type="GO" id="GO:0010487">
    <property type="term" value="F:thermospermine synthase activity"/>
    <property type="evidence" value="ECO:0007669"/>
    <property type="project" value="UniProtKB-ARBA"/>
</dbReference>
<evidence type="ECO:0000259" key="6">
    <source>
        <dbReference type="PROSITE" id="PS51006"/>
    </source>
</evidence>
<dbReference type="UniPathway" id="UPA00248">
    <property type="reaction ID" value="UER00314"/>
</dbReference>
<dbReference type="Pfam" id="PF01564">
    <property type="entry name" value="Spermine_synth"/>
    <property type="match status" value="1"/>
</dbReference>
<sequence>MNFRKSILYLAIFAAGFCGMVTENSISTAMSYLEENTAAAYAVVIGTFMLSLGVGGYASQFMRSGKELGMFVLIELVLSILTAASVILMMEAAVVELDWTAGLILTFAIGVLVGLELPLIIRINETQQVALKDNIAKMLWADYLGGFLAGISFCWLLPKLDIVHIPILAGAINLGIGAAVAIGFRSELRMRTFAPALGAGALALGIIWILAGRTVAIAEQAQFEDPIIFHEQTVYQRIVITKQDVRNICLYLNGQTQFCTVDEARYHESLVHPAFGLNPSAKRILILGGGDGMAAREILKYPDTTITLVDLDPHMVELCRTYPRLVWANNGSLNDLRVQIVSADAYKWIQKNLDLWDIIFIDLPDPSHPALAKLYSVEFYRMVASRLAPDGVMVTQSTSPIHAPEVFVAIWKTMKTTGLSVIPYRTNVPTFGDWGFNLGMRPKDKTEREILDALETFVPDRLVETKYLNQPAMQAALRFEKGIFPANLDKVEASRIIKPTVLTAYEMSWDKIE</sequence>
<dbReference type="SUPFAM" id="SSF53335">
    <property type="entry name" value="S-adenosyl-L-methionine-dependent methyltransferases"/>
    <property type="match status" value="1"/>
</dbReference>
<comment type="caution">
    <text evidence="7">The sequence shown here is derived from an EMBL/GenBank/DDBJ whole genome shotgun (WGS) entry which is preliminary data.</text>
</comment>
<dbReference type="PANTHER" id="PTHR43317:SF1">
    <property type="entry name" value="THERMOSPERMINE SYNTHASE ACAULIS5"/>
    <property type="match status" value="1"/>
</dbReference>
<feature type="binding site" evidence="4">
    <location>
        <position position="291"/>
    </location>
    <ligand>
        <name>spermidine</name>
        <dbReference type="ChEBI" id="CHEBI:57834"/>
    </ligand>
</feature>
<feature type="binding site" evidence="4">
    <location>
        <position position="369"/>
    </location>
    <ligand>
        <name>S-methyl-5'-thioadenosine</name>
        <dbReference type="ChEBI" id="CHEBI:17509"/>
    </ligand>
</feature>
<dbReference type="GO" id="GO:0004766">
    <property type="term" value="F:spermidine synthase activity"/>
    <property type="evidence" value="ECO:0007669"/>
    <property type="project" value="UniProtKB-UniRule"/>
</dbReference>
<dbReference type="InterPro" id="IPR029063">
    <property type="entry name" value="SAM-dependent_MTases_sf"/>
</dbReference>
<dbReference type="CDD" id="cd02440">
    <property type="entry name" value="AdoMet_MTases"/>
    <property type="match status" value="1"/>
</dbReference>
<feature type="binding site" evidence="4">
    <location>
        <position position="236"/>
    </location>
    <ligand>
        <name>S-methyl-5'-thioadenosine</name>
        <dbReference type="ChEBI" id="CHEBI:17509"/>
    </ligand>
</feature>
<dbReference type="InterPro" id="IPR030374">
    <property type="entry name" value="PABS"/>
</dbReference>